<dbReference type="Gene3D" id="3.40.50.2300">
    <property type="match status" value="1"/>
</dbReference>
<keyword evidence="3" id="KW-0804">Transcription</keyword>
<dbReference type="CDD" id="cd17536">
    <property type="entry name" value="REC_YesN-like"/>
    <property type="match status" value="1"/>
</dbReference>
<dbReference type="Gene3D" id="1.10.10.60">
    <property type="entry name" value="Homeodomain-like"/>
    <property type="match status" value="2"/>
</dbReference>
<gene>
    <name evidence="7" type="ORF">A8709_05220</name>
</gene>
<dbReference type="PANTHER" id="PTHR43280">
    <property type="entry name" value="ARAC-FAMILY TRANSCRIPTIONAL REGULATOR"/>
    <property type="match status" value="1"/>
</dbReference>
<dbReference type="GO" id="GO:0003700">
    <property type="term" value="F:DNA-binding transcription factor activity"/>
    <property type="evidence" value="ECO:0007669"/>
    <property type="project" value="InterPro"/>
</dbReference>
<feature type="domain" description="HTH araC/xylS-type" evidence="5">
    <location>
        <begin position="440"/>
        <end position="539"/>
    </location>
</feature>
<keyword evidence="2" id="KW-0238">DNA-binding</keyword>
<dbReference type="SMART" id="SM00448">
    <property type="entry name" value="REC"/>
    <property type="match status" value="1"/>
</dbReference>
<sequence>MLQLLIVEDERTVREGLVTMIDWQSLGIEICAHVENGLKAIPFLESGKIDILLTDIRMPALDGFQLIEEVQQRQLEIACVILSGHDDFSYAQQAMRLGVIDFLIKPCSPRDIISTFQSVVQRVHDKQQFAENLTRLHDQLRLNKSMAKSHMLDKWMLAPKLPNEDRKALMEQAHVSIHHENIFIVAVLPDGKSIRELNYDSSDIEMITFAIGNIVQETLEQVLGQSVEIITRQQEVLAVCNGTTAVNCGELAKSLALIQQNLSLYLKLSVSIGVSDVKPTIDLLDEAYREAQEALQMRFFKGAGQVYFYQEVSGVPVQVPETPAQDDSAQLEQLIIHHVRTGLFAEALNIADKWLECLREPHLHSRTQINMQTYSLLTGLLHLADETSHEHHTFLEDVKSLTTDIERVETFEELSAIVSKVLQQVVKALNPNKTPKRKIQQAIEYITDHYNSPGLSLANVAKELFVSGTHLSTLFKQELGINFLDYVHQYRIEKAKAMLQTSNTKIQLIAKEVGYFDDPHFTRTFKKWVGMLPSQYKKQMVQVDL</sequence>
<dbReference type="RefSeq" id="WP_065857816.1">
    <property type="nucleotide sequence ID" value="NZ_LYPC01000028.1"/>
</dbReference>
<dbReference type="SMART" id="SM00342">
    <property type="entry name" value="HTH_ARAC"/>
    <property type="match status" value="1"/>
</dbReference>
<dbReference type="GO" id="GO:0000160">
    <property type="term" value="P:phosphorelay signal transduction system"/>
    <property type="evidence" value="ECO:0007669"/>
    <property type="project" value="InterPro"/>
</dbReference>
<dbReference type="EMBL" id="LYPC01000028">
    <property type="protein sequence ID" value="OCT11094.1"/>
    <property type="molecule type" value="Genomic_DNA"/>
</dbReference>
<comment type="caution">
    <text evidence="7">The sequence shown here is derived from an EMBL/GenBank/DDBJ whole genome shotgun (WGS) entry which is preliminary data.</text>
</comment>
<evidence type="ECO:0000259" key="5">
    <source>
        <dbReference type="PROSITE" id="PS01124"/>
    </source>
</evidence>
<evidence type="ECO:0000259" key="6">
    <source>
        <dbReference type="PROSITE" id="PS50110"/>
    </source>
</evidence>
<dbReference type="AlphaFoldDB" id="A0A1C0ZSN4"/>
<evidence type="ECO:0008006" key="9">
    <source>
        <dbReference type="Google" id="ProtNLM"/>
    </source>
</evidence>
<dbReference type="GO" id="GO:0043565">
    <property type="term" value="F:sequence-specific DNA binding"/>
    <property type="evidence" value="ECO:0007669"/>
    <property type="project" value="InterPro"/>
</dbReference>
<dbReference type="PROSITE" id="PS01124">
    <property type="entry name" value="HTH_ARAC_FAMILY_2"/>
    <property type="match status" value="1"/>
</dbReference>
<dbReference type="InterPro" id="IPR041522">
    <property type="entry name" value="CdaR_GGDEF"/>
</dbReference>
<dbReference type="Pfam" id="PF17853">
    <property type="entry name" value="GGDEF_2"/>
    <property type="match status" value="1"/>
</dbReference>
<keyword evidence="8" id="KW-1185">Reference proteome</keyword>
<dbReference type="InterPro" id="IPR001789">
    <property type="entry name" value="Sig_transdc_resp-reg_receiver"/>
</dbReference>
<name>A0A1C0ZSN4_9BACL</name>
<keyword evidence="1" id="KW-0805">Transcription regulation</keyword>
<dbReference type="STRING" id="512399.A8709_05220"/>
<evidence type="ECO:0000313" key="8">
    <source>
        <dbReference type="Proteomes" id="UP000093309"/>
    </source>
</evidence>
<dbReference type="SUPFAM" id="SSF52172">
    <property type="entry name" value="CheY-like"/>
    <property type="match status" value="1"/>
</dbReference>
<evidence type="ECO:0000313" key="7">
    <source>
        <dbReference type="EMBL" id="OCT11094.1"/>
    </source>
</evidence>
<reference evidence="8" key="1">
    <citation type="submission" date="2016-05" db="EMBL/GenBank/DDBJ databases">
        <title>Paenibacillus oryzae. sp. nov., isolated from the rice root.</title>
        <authorList>
            <person name="Zhang J."/>
            <person name="Zhang X."/>
        </authorList>
    </citation>
    <scope>NUCLEOTIDE SEQUENCE [LARGE SCALE GENOMIC DNA]</scope>
    <source>
        <strain evidence="8">KCTC13222</strain>
    </source>
</reference>
<dbReference type="InterPro" id="IPR011006">
    <property type="entry name" value="CheY-like_superfamily"/>
</dbReference>
<dbReference type="InterPro" id="IPR018060">
    <property type="entry name" value="HTH_AraC"/>
</dbReference>
<evidence type="ECO:0000256" key="2">
    <source>
        <dbReference type="ARBA" id="ARBA00023125"/>
    </source>
</evidence>
<dbReference type="Proteomes" id="UP000093309">
    <property type="component" value="Unassembled WGS sequence"/>
</dbReference>
<proteinExistence type="predicted"/>
<keyword evidence="4" id="KW-0597">Phosphoprotein</keyword>
<feature type="domain" description="Response regulatory" evidence="6">
    <location>
        <begin position="3"/>
        <end position="120"/>
    </location>
</feature>
<evidence type="ECO:0000256" key="4">
    <source>
        <dbReference type="PROSITE-ProRule" id="PRU00169"/>
    </source>
</evidence>
<dbReference type="OrthoDB" id="9794370at2"/>
<organism evidence="7 8">
    <name type="scientific">Paenibacillus pectinilyticus</name>
    <dbReference type="NCBI Taxonomy" id="512399"/>
    <lineage>
        <taxon>Bacteria</taxon>
        <taxon>Bacillati</taxon>
        <taxon>Bacillota</taxon>
        <taxon>Bacilli</taxon>
        <taxon>Bacillales</taxon>
        <taxon>Paenibacillaceae</taxon>
        <taxon>Paenibacillus</taxon>
    </lineage>
</organism>
<dbReference type="SUPFAM" id="SSF46689">
    <property type="entry name" value="Homeodomain-like"/>
    <property type="match status" value="2"/>
</dbReference>
<dbReference type="InterPro" id="IPR009057">
    <property type="entry name" value="Homeodomain-like_sf"/>
</dbReference>
<protein>
    <recommendedName>
        <fullName evidence="9">DNA-binding response regulator</fullName>
    </recommendedName>
</protein>
<evidence type="ECO:0000256" key="3">
    <source>
        <dbReference type="ARBA" id="ARBA00023163"/>
    </source>
</evidence>
<dbReference type="PANTHER" id="PTHR43280:SF10">
    <property type="entry name" value="REGULATORY PROTEIN POCR"/>
    <property type="match status" value="1"/>
</dbReference>
<evidence type="ECO:0000256" key="1">
    <source>
        <dbReference type="ARBA" id="ARBA00023015"/>
    </source>
</evidence>
<feature type="modified residue" description="4-aspartylphosphate" evidence="4">
    <location>
        <position position="55"/>
    </location>
</feature>
<dbReference type="Pfam" id="PF12833">
    <property type="entry name" value="HTH_18"/>
    <property type="match status" value="1"/>
</dbReference>
<dbReference type="PROSITE" id="PS50110">
    <property type="entry name" value="RESPONSE_REGULATORY"/>
    <property type="match status" value="1"/>
</dbReference>
<accession>A0A1C0ZSN4</accession>
<dbReference type="Pfam" id="PF00072">
    <property type="entry name" value="Response_reg"/>
    <property type="match status" value="1"/>
</dbReference>